<feature type="transmembrane region" description="Helical" evidence="3">
    <location>
        <begin position="344"/>
        <end position="365"/>
    </location>
</feature>
<dbReference type="EnsemblPlants" id="Pp3c3_26480V3.2">
    <property type="protein sequence ID" value="Pp3c3_26480V3.2"/>
    <property type="gene ID" value="Pp3c3_26480"/>
</dbReference>
<feature type="region of interest" description="Disordered" evidence="2">
    <location>
        <begin position="622"/>
        <end position="641"/>
    </location>
</feature>
<evidence type="ECO:0000259" key="4">
    <source>
        <dbReference type="Pfam" id="PF01471"/>
    </source>
</evidence>
<dbReference type="PaxDb" id="3218-PP1S351_35V6.1"/>
<dbReference type="EnsemblPlants" id="Pp3c3_26480V3.3">
    <property type="protein sequence ID" value="Pp3c3_26480V3.3"/>
    <property type="gene ID" value="Pp3c3_26480"/>
</dbReference>
<evidence type="ECO:0000256" key="2">
    <source>
        <dbReference type="SAM" id="MobiDB-lite"/>
    </source>
</evidence>
<dbReference type="Proteomes" id="UP000006727">
    <property type="component" value="Chromosome 3"/>
</dbReference>
<gene>
    <name evidence="6" type="primary">LOC112279473</name>
    <name evidence="5" type="ORF">PHYPA_004999</name>
</gene>
<dbReference type="OMA" id="WHEDDES"/>
<name>A0A2K1KW44_PHYPA</name>
<keyword evidence="3" id="KW-0472">Membrane</keyword>
<dbReference type="Gramene" id="Pp3c3_26480V3.2">
    <property type="protein sequence ID" value="Pp3c3_26480V3.2"/>
    <property type="gene ID" value="Pp3c3_26480"/>
</dbReference>
<dbReference type="EnsemblPlants" id="Pp3c3_26480V3.6">
    <property type="protein sequence ID" value="Pp3c3_26480V3.6"/>
    <property type="gene ID" value="Pp3c3_26480"/>
</dbReference>
<dbReference type="EnsemblPlants" id="Pp3c3_26480V3.5">
    <property type="protein sequence ID" value="Pp3c3_26480V3.5"/>
    <property type="gene ID" value="Pp3c3_26480"/>
</dbReference>
<dbReference type="GeneID" id="112279473"/>
<accession>A0A2K1KW44</accession>
<dbReference type="InterPro" id="IPR036366">
    <property type="entry name" value="PGBDSf"/>
</dbReference>
<reference evidence="5 7" key="1">
    <citation type="journal article" date="2008" name="Science">
        <title>The Physcomitrella genome reveals evolutionary insights into the conquest of land by plants.</title>
        <authorList>
            <person name="Rensing S."/>
            <person name="Lang D."/>
            <person name="Zimmer A."/>
            <person name="Terry A."/>
            <person name="Salamov A."/>
            <person name="Shapiro H."/>
            <person name="Nishiyama T."/>
            <person name="Perroud P.-F."/>
            <person name="Lindquist E."/>
            <person name="Kamisugi Y."/>
            <person name="Tanahashi T."/>
            <person name="Sakakibara K."/>
            <person name="Fujita T."/>
            <person name="Oishi K."/>
            <person name="Shin-I T."/>
            <person name="Kuroki Y."/>
            <person name="Toyoda A."/>
            <person name="Suzuki Y."/>
            <person name="Hashimoto A."/>
            <person name="Yamaguchi K."/>
            <person name="Sugano A."/>
            <person name="Kohara Y."/>
            <person name="Fujiyama A."/>
            <person name="Anterola A."/>
            <person name="Aoki S."/>
            <person name="Ashton N."/>
            <person name="Barbazuk W.B."/>
            <person name="Barker E."/>
            <person name="Bennetzen J."/>
            <person name="Bezanilla M."/>
            <person name="Blankenship R."/>
            <person name="Cho S.H."/>
            <person name="Dutcher S."/>
            <person name="Estelle M."/>
            <person name="Fawcett J.A."/>
            <person name="Gundlach H."/>
            <person name="Hanada K."/>
            <person name="Heyl A."/>
            <person name="Hicks K.A."/>
            <person name="Hugh J."/>
            <person name="Lohr M."/>
            <person name="Mayer K."/>
            <person name="Melkozernov A."/>
            <person name="Murata T."/>
            <person name="Nelson D."/>
            <person name="Pils B."/>
            <person name="Prigge M."/>
            <person name="Reiss B."/>
            <person name="Renner T."/>
            <person name="Rombauts S."/>
            <person name="Rushton P."/>
            <person name="Sanderfoot A."/>
            <person name="Schween G."/>
            <person name="Shiu S.-H."/>
            <person name="Stueber K."/>
            <person name="Theodoulou F.L."/>
            <person name="Tu H."/>
            <person name="Van de Peer Y."/>
            <person name="Verrier P.J."/>
            <person name="Waters E."/>
            <person name="Wood A."/>
            <person name="Yang L."/>
            <person name="Cove D."/>
            <person name="Cuming A."/>
            <person name="Hasebe M."/>
            <person name="Lucas S."/>
            <person name="Mishler D.B."/>
            <person name="Reski R."/>
            <person name="Grigoriev I."/>
            <person name="Quatrano R.S."/>
            <person name="Boore J.L."/>
        </authorList>
    </citation>
    <scope>NUCLEOTIDE SEQUENCE [LARGE SCALE GENOMIC DNA]</scope>
    <source>
        <strain evidence="6 7">cv. Gransden 2004</strain>
    </source>
</reference>
<dbReference type="Gene3D" id="1.10.101.10">
    <property type="entry name" value="PGBD-like superfamily/PGBD"/>
    <property type="match status" value="1"/>
</dbReference>
<dbReference type="InterPro" id="IPR036365">
    <property type="entry name" value="PGBD-like_sf"/>
</dbReference>
<dbReference type="SUPFAM" id="SSF47090">
    <property type="entry name" value="PGBD-like"/>
    <property type="match status" value="1"/>
</dbReference>
<dbReference type="EnsemblPlants" id="Pp3c3_26480V3.7">
    <property type="protein sequence ID" value="Pp3c3_26480V3.7"/>
    <property type="gene ID" value="Pp3c3_26480"/>
</dbReference>
<reference evidence="6" key="3">
    <citation type="submission" date="2020-12" db="UniProtKB">
        <authorList>
            <consortium name="EnsemblPlants"/>
        </authorList>
    </citation>
    <scope>IDENTIFICATION</scope>
</reference>
<dbReference type="EnsemblPlants" id="Pp3c3_26480V3.4">
    <property type="protein sequence ID" value="Pp3c3_26480V3.4"/>
    <property type="gene ID" value="Pp3c3_26480"/>
</dbReference>
<evidence type="ECO:0000313" key="7">
    <source>
        <dbReference type="Proteomes" id="UP000006727"/>
    </source>
</evidence>
<feature type="region of interest" description="Disordered" evidence="2">
    <location>
        <begin position="457"/>
        <end position="484"/>
    </location>
</feature>
<dbReference type="EnsemblPlants" id="Pp3c3_26480V3.10">
    <property type="protein sequence ID" value="Pp3c3_26480V3.10"/>
    <property type="gene ID" value="Pp3c3_26480"/>
</dbReference>
<evidence type="ECO:0000313" key="6">
    <source>
        <dbReference type="EnsemblPlants" id="Pp3c3_26480V3.1"/>
    </source>
</evidence>
<dbReference type="Gramene" id="Pp3c3_26480V3.7">
    <property type="protein sequence ID" value="Pp3c3_26480V3.7"/>
    <property type="gene ID" value="Pp3c3_26480"/>
</dbReference>
<dbReference type="OrthoDB" id="1938275at2759"/>
<sequence>MQALSMMVVTTGSRCDLRSYCHGSPYNSLSSYESLRDLRRSNWWCMRYSVRLSGPTGTGIFHDNFIEFLHQRCTPCASGSCIGVSASKLGMPCRKTSVTSNPMGKLGKRTQVSIHRSRVRCFESGRAKEIVGVDIGSRDRGAKNPEPAEGAVHLKDTLSLGTGHVGEQVSSGLFRESHGRALENEISNSQYQRIQDLRFSGDIWEGDSGAEVLDLQTALYWFGYLSKRTELTAYFGPETKRALQQFQIAHGVLGTGAWGSSSRQALWKLLGEEGFLFYGGSSVHRDLQQPDSSLVDKVDVGRADVGIRMSELLDNMGEQSQEFISSISSAPYWRHFPTNVPRNAAMFGLLVGVLVALFGLGYSIVEMFHEQHGQPVRRRILRAHWRDDMTTSCTTSANSRRHLDMFPGLDFPVDGEDLKYRLRSKSKPNSMNGSRRSDRLILYEGLVVVGDEAPSSVYPFKNSSPSRRGSGRASQATPMAKDSSIPVDAATDQINYKLASDGSISGSSEGNLQESHLPFKRIGSVHAGIEDPSITRADSDAVASTCRMSSQNLPLRSIPMEQPSEKQPNFVRSLFSVFFTPKGLGNVSGLEKYGRPRNASIAAQLDARSSDKQTLVDFEVESKKSRMEGSSRPGGNGWQDKYEESFKDRVDDLRKAVQAAEKNRQAAMRALAEERQRSLELQVKISRQKETAAALEEEVRVLKESHDALLASLRKKYSSSVAARAAAALLYQNWDAEYEEGSPQTLSY</sequence>
<feature type="coiled-coil region" evidence="1">
    <location>
        <begin position="643"/>
        <end position="712"/>
    </location>
</feature>
<dbReference type="EnsemblPlants" id="Pp3c3_26480V3.1">
    <property type="protein sequence ID" value="Pp3c3_26480V3.1"/>
    <property type="gene ID" value="Pp3c3_26480"/>
</dbReference>
<protein>
    <recommendedName>
        <fullName evidence="4">Peptidoglycan binding-like domain-containing protein</fullName>
    </recommendedName>
</protein>
<dbReference type="InterPro" id="IPR002477">
    <property type="entry name" value="Peptidoglycan-bd-like"/>
</dbReference>
<keyword evidence="3" id="KW-0812">Transmembrane</keyword>
<dbReference type="AlphaFoldDB" id="A0A2K1KW44"/>
<dbReference type="Gramene" id="Pp3c3_26480V3.10">
    <property type="protein sequence ID" value="Pp3c3_26480V3.10"/>
    <property type="gene ID" value="Pp3c3_26480"/>
</dbReference>
<dbReference type="KEGG" id="ppp:112279473"/>
<evidence type="ECO:0000256" key="1">
    <source>
        <dbReference type="SAM" id="Coils"/>
    </source>
</evidence>
<dbReference type="RefSeq" id="XP_024369709.1">
    <property type="nucleotide sequence ID" value="XM_024513941.2"/>
</dbReference>
<feature type="compositionally biased region" description="Low complexity" evidence="2">
    <location>
        <begin position="463"/>
        <end position="474"/>
    </location>
</feature>
<dbReference type="Gramene" id="Pp3c3_26480V3.3">
    <property type="protein sequence ID" value="Pp3c3_26480V3.3"/>
    <property type="gene ID" value="Pp3c3_26480"/>
</dbReference>
<dbReference type="Gramene" id="Pp3c3_26480V3.5">
    <property type="protein sequence ID" value="Pp3c3_26480V3.5"/>
    <property type="gene ID" value="Pp3c3_26480"/>
</dbReference>
<keyword evidence="3" id="KW-1133">Transmembrane helix</keyword>
<dbReference type="Gramene" id="Pp3c3_26480V3.4">
    <property type="protein sequence ID" value="Pp3c3_26480V3.4"/>
    <property type="gene ID" value="Pp3c3_26480"/>
</dbReference>
<keyword evidence="1" id="KW-0175">Coiled coil</keyword>
<proteinExistence type="predicted"/>
<dbReference type="Gramene" id="Pp3c3_26480V3.1">
    <property type="protein sequence ID" value="Pp3c3_26480V3.1"/>
    <property type="gene ID" value="Pp3c3_26480"/>
</dbReference>
<dbReference type="EMBL" id="ABEU02000003">
    <property type="protein sequence ID" value="PNR58004.1"/>
    <property type="molecule type" value="Genomic_DNA"/>
</dbReference>
<evidence type="ECO:0000256" key="3">
    <source>
        <dbReference type="SAM" id="Phobius"/>
    </source>
</evidence>
<dbReference type="Gramene" id="Pp3c3_26480V3.6">
    <property type="protein sequence ID" value="Pp3c3_26480V3.6"/>
    <property type="gene ID" value="Pp3c3_26480"/>
</dbReference>
<feature type="domain" description="Peptidoglycan binding-like" evidence="4">
    <location>
        <begin position="208"/>
        <end position="266"/>
    </location>
</feature>
<reference evidence="5 7" key="2">
    <citation type="journal article" date="2018" name="Plant J.">
        <title>The Physcomitrella patens chromosome-scale assembly reveals moss genome structure and evolution.</title>
        <authorList>
            <person name="Lang D."/>
            <person name="Ullrich K.K."/>
            <person name="Murat F."/>
            <person name="Fuchs J."/>
            <person name="Jenkins J."/>
            <person name="Haas F.B."/>
            <person name="Piednoel M."/>
            <person name="Gundlach H."/>
            <person name="Van Bel M."/>
            <person name="Meyberg R."/>
            <person name="Vives C."/>
            <person name="Morata J."/>
            <person name="Symeonidi A."/>
            <person name="Hiss M."/>
            <person name="Muchero W."/>
            <person name="Kamisugi Y."/>
            <person name="Saleh O."/>
            <person name="Blanc G."/>
            <person name="Decker E.L."/>
            <person name="van Gessel N."/>
            <person name="Grimwood J."/>
            <person name="Hayes R.D."/>
            <person name="Graham S.W."/>
            <person name="Gunter L.E."/>
            <person name="McDaniel S.F."/>
            <person name="Hoernstein S.N.W."/>
            <person name="Larsson A."/>
            <person name="Li F.W."/>
            <person name="Perroud P.F."/>
            <person name="Phillips J."/>
            <person name="Ranjan P."/>
            <person name="Rokshar D.S."/>
            <person name="Rothfels C.J."/>
            <person name="Schneider L."/>
            <person name="Shu S."/>
            <person name="Stevenson D.W."/>
            <person name="Thummler F."/>
            <person name="Tillich M."/>
            <person name="Villarreal Aguilar J.C."/>
            <person name="Widiez T."/>
            <person name="Wong G.K."/>
            <person name="Wymore A."/>
            <person name="Zhang Y."/>
            <person name="Zimmer A.D."/>
            <person name="Quatrano R.S."/>
            <person name="Mayer K.F.X."/>
            <person name="Goodstein D."/>
            <person name="Casacuberta J.M."/>
            <person name="Vandepoele K."/>
            <person name="Reski R."/>
            <person name="Cuming A.C."/>
            <person name="Tuskan G.A."/>
            <person name="Maumus F."/>
            <person name="Salse J."/>
            <person name="Schmutz J."/>
            <person name="Rensing S.A."/>
        </authorList>
    </citation>
    <scope>NUCLEOTIDE SEQUENCE [LARGE SCALE GENOMIC DNA]</scope>
    <source>
        <strain evidence="6 7">cv. Gransden 2004</strain>
    </source>
</reference>
<keyword evidence="7" id="KW-1185">Reference proteome</keyword>
<organism evidence="5">
    <name type="scientific">Physcomitrium patens</name>
    <name type="common">Spreading-leaved earth moss</name>
    <name type="synonym">Physcomitrella patens</name>
    <dbReference type="NCBI Taxonomy" id="3218"/>
    <lineage>
        <taxon>Eukaryota</taxon>
        <taxon>Viridiplantae</taxon>
        <taxon>Streptophyta</taxon>
        <taxon>Embryophyta</taxon>
        <taxon>Bryophyta</taxon>
        <taxon>Bryophytina</taxon>
        <taxon>Bryopsida</taxon>
        <taxon>Funariidae</taxon>
        <taxon>Funariales</taxon>
        <taxon>Funariaceae</taxon>
        <taxon>Physcomitrium</taxon>
    </lineage>
</organism>
<evidence type="ECO:0000313" key="5">
    <source>
        <dbReference type="EMBL" id="PNR58004.1"/>
    </source>
</evidence>
<dbReference type="Pfam" id="PF01471">
    <property type="entry name" value="PG_binding_1"/>
    <property type="match status" value="1"/>
</dbReference>